<dbReference type="Gene3D" id="3.40.50.300">
    <property type="entry name" value="P-loop containing nucleotide triphosphate hydrolases"/>
    <property type="match status" value="1"/>
</dbReference>
<protein>
    <submittedName>
        <fullName evidence="2">ATPase</fullName>
    </submittedName>
</protein>
<feature type="domain" description="Orc1-like AAA ATPase" evidence="1">
    <location>
        <begin position="20"/>
        <end position="205"/>
    </location>
</feature>
<gene>
    <name evidence="2" type="ORF">GCM10017621_13710</name>
</gene>
<accession>A0A9W6IKX4</accession>
<evidence type="ECO:0000259" key="1">
    <source>
        <dbReference type="Pfam" id="PF13191"/>
    </source>
</evidence>
<dbReference type="InterPro" id="IPR027417">
    <property type="entry name" value="P-loop_NTPase"/>
</dbReference>
<evidence type="ECO:0000313" key="3">
    <source>
        <dbReference type="Proteomes" id="UP001143486"/>
    </source>
</evidence>
<dbReference type="PANTHER" id="PTHR34301">
    <property type="entry name" value="DNA-BINDING PROTEIN-RELATED"/>
    <property type="match status" value="1"/>
</dbReference>
<dbReference type="Proteomes" id="UP001143486">
    <property type="component" value="Unassembled WGS sequence"/>
</dbReference>
<reference evidence="2" key="2">
    <citation type="submission" date="2023-01" db="EMBL/GenBank/DDBJ databases">
        <authorList>
            <person name="Sun Q."/>
            <person name="Evtushenko L."/>
        </authorList>
    </citation>
    <scope>NUCLEOTIDE SEQUENCE</scope>
    <source>
        <strain evidence="2">VKM B-1513</strain>
    </source>
</reference>
<dbReference type="Pfam" id="PF13191">
    <property type="entry name" value="AAA_16"/>
    <property type="match status" value="1"/>
</dbReference>
<reference evidence="2" key="1">
    <citation type="journal article" date="2014" name="Int. J. Syst. Evol. Microbiol.">
        <title>Complete genome sequence of Corynebacterium casei LMG S-19264T (=DSM 44701T), isolated from a smear-ripened cheese.</title>
        <authorList>
            <consortium name="US DOE Joint Genome Institute (JGI-PGF)"/>
            <person name="Walter F."/>
            <person name="Albersmeier A."/>
            <person name="Kalinowski J."/>
            <person name="Ruckert C."/>
        </authorList>
    </citation>
    <scope>NUCLEOTIDE SEQUENCE</scope>
    <source>
        <strain evidence="2">VKM B-1513</strain>
    </source>
</reference>
<dbReference type="InterPro" id="IPR041664">
    <property type="entry name" value="AAA_16"/>
</dbReference>
<proteinExistence type="predicted"/>
<sequence length="391" mass="42636">MKAEDSPFTPGAGVMPDVMAGRDAVVAAMTAQMRRALKYRAARSLVLHGLRGTGKTSILLEAREQAEGLGCLVSWIEAVPDRPFLQQLVAQLRKVLIGLDNIEKARTFVRAAGRALASLVRSVNIDFPGGSVGIEFEPEPGIADSGDLETDLPDLFEAVGVAARHAGTAVVLIVDELQFVGHGHLNALIVSMHRIAQRRLPVILIGAGLPNILRQLGESRSYSERLFMAETIGPLSREATDTVFRDTLALEDVEIGDGALEALWAETEGYPHFIQEWGNGCWAVAKASPIRRRDVERAAGRVREALDRGFFQMRLDRCTLQEMDYMRALATLGPGEHRPGAVAKAFGVGSSSQLNSTRQHLIEKGMIYAPSYGQLAFTVPRFDAFLMRHAD</sequence>
<organism evidence="2 3">
    <name type="scientific">Maricaulis virginensis</name>
    <dbReference type="NCBI Taxonomy" id="144022"/>
    <lineage>
        <taxon>Bacteria</taxon>
        <taxon>Pseudomonadati</taxon>
        <taxon>Pseudomonadota</taxon>
        <taxon>Alphaproteobacteria</taxon>
        <taxon>Maricaulales</taxon>
        <taxon>Maricaulaceae</taxon>
        <taxon>Maricaulis</taxon>
    </lineage>
</organism>
<dbReference type="SUPFAM" id="SSF52540">
    <property type="entry name" value="P-loop containing nucleoside triphosphate hydrolases"/>
    <property type="match status" value="1"/>
</dbReference>
<keyword evidence="3" id="KW-1185">Reference proteome</keyword>
<name>A0A9W6IKX4_9PROT</name>
<dbReference type="AlphaFoldDB" id="A0A9W6IKX4"/>
<evidence type="ECO:0000313" key="2">
    <source>
        <dbReference type="EMBL" id="GLK51863.1"/>
    </source>
</evidence>
<dbReference type="EMBL" id="BSFE01000003">
    <property type="protein sequence ID" value="GLK51863.1"/>
    <property type="molecule type" value="Genomic_DNA"/>
</dbReference>
<dbReference type="PANTHER" id="PTHR34301:SF8">
    <property type="entry name" value="ATPASE DOMAIN-CONTAINING PROTEIN"/>
    <property type="match status" value="1"/>
</dbReference>
<comment type="caution">
    <text evidence="2">The sequence shown here is derived from an EMBL/GenBank/DDBJ whole genome shotgun (WGS) entry which is preliminary data.</text>
</comment>